<gene>
    <name evidence="3" type="ORF">IAB04_06750</name>
</gene>
<dbReference type="Proteomes" id="UP000824111">
    <property type="component" value="Unassembled WGS sequence"/>
</dbReference>
<sequence>MRKQFLLIGVLFAMILSAPAAFARDIRVTVNGAEVPLGNAAVLRDGQALLPMDDIFYALDIRVQYHSKEGTATVAKDGGNTVCFKEDSSSVTVNGATKSLSAPAVKQDGVLYIPADGVTAVIGGTAQWDGETVEIEEEGYQFGLDAVHLYRPEERDSTSGVILEEYSIDIPIDPDVFEYTQVVTKDRIPVVSVLEKYYGIDYKITQAYKRRPTATITLSRDGTEYVYKINFLEQ</sequence>
<organism evidence="3 4">
    <name type="scientific">Candidatus Avimonoglobus intestinipullorum</name>
    <dbReference type="NCBI Taxonomy" id="2840699"/>
    <lineage>
        <taxon>Bacteria</taxon>
        <taxon>Bacillati</taxon>
        <taxon>Bacillota</taxon>
        <taxon>Clostridia</taxon>
        <taxon>Eubacteriales</taxon>
        <taxon>Candidatus Avimonoglobus</taxon>
    </lineage>
</organism>
<dbReference type="Gene3D" id="3.30.457.10">
    <property type="entry name" value="Copper amine oxidase-like, N-terminal domain"/>
    <property type="match status" value="1"/>
</dbReference>
<evidence type="ECO:0000313" key="4">
    <source>
        <dbReference type="Proteomes" id="UP000824111"/>
    </source>
</evidence>
<feature type="domain" description="Copper amine oxidase-like N-terminal" evidence="2">
    <location>
        <begin position="29"/>
        <end position="135"/>
    </location>
</feature>
<evidence type="ECO:0000313" key="3">
    <source>
        <dbReference type="EMBL" id="HIU49047.1"/>
    </source>
</evidence>
<keyword evidence="1" id="KW-0732">Signal</keyword>
<evidence type="ECO:0000259" key="2">
    <source>
        <dbReference type="Pfam" id="PF07833"/>
    </source>
</evidence>
<name>A0A9D1LW32_9FIRM</name>
<dbReference type="SUPFAM" id="SSF55383">
    <property type="entry name" value="Copper amine oxidase, domain N"/>
    <property type="match status" value="1"/>
</dbReference>
<proteinExistence type="predicted"/>
<reference evidence="3" key="2">
    <citation type="journal article" date="2021" name="PeerJ">
        <title>Extensive microbial diversity within the chicken gut microbiome revealed by metagenomics and culture.</title>
        <authorList>
            <person name="Gilroy R."/>
            <person name="Ravi A."/>
            <person name="Getino M."/>
            <person name="Pursley I."/>
            <person name="Horton D.L."/>
            <person name="Alikhan N.F."/>
            <person name="Baker D."/>
            <person name="Gharbi K."/>
            <person name="Hall N."/>
            <person name="Watson M."/>
            <person name="Adriaenssens E.M."/>
            <person name="Foster-Nyarko E."/>
            <person name="Jarju S."/>
            <person name="Secka A."/>
            <person name="Antonio M."/>
            <person name="Oren A."/>
            <person name="Chaudhuri R.R."/>
            <person name="La Ragione R."/>
            <person name="Hildebrand F."/>
            <person name="Pallen M.J."/>
        </authorList>
    </citation>
    <scope>NUCLEOTIDE SEQUENCE</scope>
    <source>
        <strain evidence="3">ChiSjej4B22-9803</strain>
    </source>
</reference>
<dbReference type="Pfam" id="PF07833">
    <property type="entry name" value="Cu_amine_oxidN1"/>
    <property type="match status" value="1"/>
</dbReference>
<accession>A0A9D1LW32</accession>
<dbReference type="EMBL" id="DVND01000172">
    <property type="protein sequence ID" value="HIU49047.1"/>
    <property type="molecule type" value="Genomic_DNA"/>
</dbReference>
<evidence type="ECO:0000256" key="1">
    <source>
        <dbReference type="SAM" id="SignalP"/>
    </source>
</evidence>
<protein>
    <submittedName>
        <fullName evidence="3">Copper amine oxidase N-terminal domain-containing protein</fullName>
    </submittedName>
</protein>
<dbReference type="AlphaFoldDB" id="A0A9D1LW32"/>
<comment type="caution">
    <text evidence="3">The sequence shown here is derived from an EMBL/GenBank/DDBJ whole genome shotgun (WGS) entry which is preliminary data.</text>
</comment>
<dbReference type="InterPro" id="IPR012854">
    <property type="entry name" value="Cu_amine_oxidase-like_N"/>
</dbReference>
<feature type="signal peptide" evidence="1">
    <location>
        <begin position="1"/>
        <end position="23"/>
    </location>
</feature>
<feature type="chain" id="PRO_5039072616" evidence="1">
    <location>
        <begin position="24"/>
        <end position="234"/>
    </location>
</feature>
<dbReference type="InterPro" id="IPR036582">
    <property type="entry name" value="Mao_N_sf"/>
</dbReference>
<reference evidence="3" key="1">
    <citation type="submission" date="2020-10" db="EMBL/GenBank/DDBJ databases">
        <authorList>
            <person name="Gilroy R."/>
        </authorList>
    </citation>
    <scope>NUCLEOTIDE SEQUENCE</scope>
    <source>
        <strain evidence="3">ChiSjej4B22-9803</strain>
    </source>
</reference>